<dbReference type="WBParaSite" id="SCUD_0000283801-mRNA-1">
    <property type="protein sequence ID" value="SCUD_0000283801-mRNA-1"/>
    <property type="gene ID" value="SCUD_0000283801"/>
</dbReference>
<proteinExistence type="predicted"/>
<keyword evidence="2" id="KW-0456">Lyase</keyword>
<dbReference type="InterPro" id="IPR003817">
    <property type="entry name" value="PS_Dcarbxylase"/>
</dbReference>
<dbReference type="GO" id="GO:0006646">
    <property type="term" value="P:phosphatidylethanolamine biosynthetic process"/>
    <property type="evidence" value="ECO:0007669"/>
    <property type="project" value="TreeGrafter"/>
</dbReference>
<dbReference type="Proteomes" id="UP000279833">
    <property type="component" value="Unassembled WGS sequence"/>
</dbReference>
<dbReference type="GO" id="GO:0004609">
    <property type="term" value="F:phosphatidylserine decarboxylase activity"/>
    <property type="evidence" value="ECO:0007669"/>
    <property type="project" value="InterPro"/>
</dbReference>
<dbReference type="STRING" id="6186.A0A183JJG3"/>
<dbReference type="PANTHER" id="PTHR10067">
    <property type="entry name" value="PHOSPHATIDYLSERINE DECARBOXYLASE"/>
    <property type="match status" value="1"/>
</dbReference>
<reference evidence="3 4" key="2">
    <citation type="submission" date="2018-11" db="EMBL/GenBank/DDBJ databases">
        <authorList>
            <consortium name="Pathogen Informatics"/>
        </authorList>
    </citation>
    <scope>NUCLEOTIDE SEQUENCE [LARGE SCALE GENOMIC DNA]</scope>
    <source>
        <strain evidence="3">Dakar</strain>
        <strain evidence="4">Dakar, Senegal</strain>
    </source>
</reference>
<gene>
    <name evidence="3" type="ORF">SCUD_LOCUS2839</name>
</gene>
<evidence type="ECO:0000313" key="3">
    <source>
        <dbReference type="EMBL" id="VDO77281.1"/>
    </source>
</evidence>
<evidence type="ECO:0000256" key="1">
    <source>
        <dbReference type="ARBA" id="ARBA00022793"/>
    </source>
</evidence>
<keyword evidence="1" id="KW-0210">Decarboxylase</keyword>
<dbReference type="PANTHER" id="PTHR10067:SF6">
    <property type="entry name" value="PHOSPHATIDYLSERINE DECARBOXYLASE PROENZYME, MITOCHONDRIAL"/>
    <property type="match status" value="1"/>
</dbReference>
<dbReference type="GO" id="GO:0005739">
    <property type="term" value="C:mitochondrion"/>
    <property type="evidence" value="ECO:0007669"/>
    <property type="project" value="TreeGrafter"/>
</dbReference>
<dbReference type="AlphaFoldDB" id="A0A183JJG3"/>
<dbReference type="Pfam" id="PF02666">
    <property type="entry name" value="PS_Dcarbxylase"/>
    <property type="match status" value="1"/>
</dbReference>
<evidence type="ECO:0000313" key="5">
    <source>
        <dbReference type="WBParaSite" id="SCUD_0000283801-mRNA-1"/>
    </source>
</evidence>
<protein>
    <submittedName>
        <fullName evidence="5">Phosphatidylserine decarboxylase</fullName>
    </submittedName>
</protein>
<accession>A0A183JJG3</accession>
<organism evidence="5">
    <name type="scientific">Schistosoma curassoni</name>
    <dbReference type="NCBI Taxonomy" id="6186"/>
    <lineage>
        <taxon>Eukaryota</taxon>
        <taxon>Metazoa</taxon>
        <taxon>Spiralia</taxon>
        <taxon>Lophotrochozoa</taxon>
        <taxon>Platyhelminthes</taxon>
        <taxon>Trematoda</taxon>
        <taxon>Digenea</taxon>
        <taxon>Strigeidida</taxon>
        <taxon>Schistosomatoidea</taxon>
        <taxon>Schistosomatidae</taxon>
        <taxon>Schistosoma</taxon>
    </lineage>
</organism>
<dbReference type="EMBL" id="UZAK01002929">
    <property type="protein sequence ID" value="VDO77281.1"/>
    <property type="molecule type" value="Genomic_DNA"/>
</dbReference>
<name>A0A183JJG3_9TREM</name>
<reference evidence="5" key="1">
    <citation type="submission" date="2016-06" db="UniProtKB">
        <authorList>
            <consortium name="WormBaseParasite"/>
        </authorList>
    </citation>
    <scope>IDENTIFICATION</scope>
</reference>
<keyword evidence="4" id="KW-1185">Reference proteome</keyword>
<sequence>VSPVDGEVLHCGPINSKNAVLEQIKGVRYSLDEFLGPVGSIESLNGKKSDCTLYQCVIYLAPGDYHRFHSPVEWSPTLIHLPKEGAFLVILRLLSEGYDMN</sequence>
<evidence type="ECO:0000313" key="4">
    <source>
        <dbReference type="Proteomes" id="UP000279833"/>
    </source>
</evidence>
<evidence type="ECO:0000256" key="2">
    <source>
        <dbReference type="ARBA" id="ARBA00023239"/>
    </source>
</evidence>